<feature type="signal peptide" evidence="4">
    <location>
        <begin position="1"/>
        <end position="24"/>
    </location>
</feature>
<comment type="caution">
    <text evidence="7">The sequence shown here is derived from an EMBL/GenBank/DDBJ whole genome shotgun (WGS) entry which is preliminary data.</text>
</comment>
<dbReference type="SUPFAM" id="SSF57884">
    <property type="entry name" value="Ada DNA repair protein, N-terminal domain (N-Ada 10)"/>
    <property type="match status" value="1"/>
</dbReference>
<dbReference type="Proteomes" id="UP001597451">
    <property type="component" value="Unassembled WGS sequence"/>
</dbReference>
<dbReference type="SUPFAM" id="SSF56300">
    <property type="entry name" value="Metallo-dependent phosphatases"/>
    <property type="match status" value="1"/>
</dbReference>
<dbReference type="InterPro" id="IPR035451">
    <property type="entry name" value="Ada-like_dom_sf"/>
</dbReference>
<evidence type="ECO:0000259" key="6">
    <source>
        <dbReference type="PROSITE" id="PS51841"/>
    </source>
</evidence>
<keyword evidence="3" id="KW-1133">Transmembrane helix</keyword>
<gene>
    <name evidence="7" type="ORF">ACFSUN_17245</name>
</gene>
<dbReference type="EMBL" id="JBHUMX010000044">
    <property type="protein sequence ID" value="MFD2630526.1"/>
    <property type="molecule type" value="Genomic_DNA"/>
</dbReference>
<dbReference type="InterPro" id="IPR006146">
    <property type="entry name" value="5'-Nucleotdase_CS"/>
</dbReference>
<feature type="transmembrane region" description="Helical" evidence="3">
    <location>
        <begin position="1221"/>
        <end position="1244"/>
    </location>
</feature>
<sequence length="1253" mass="136079">MRNLLKKKSFSFLLIFTLIFTNFAPVINVAAAETTTDGLLISEYVEGSSYNKAIELYNGTGEDVDLANYQLALYSNGAQEASQTLDLEETLENGEVYVIAHGEAGNEIQAVADLYNSSLINFNGNDAVALLKDGEAVDVFGEIGNNGDFAQDKTFVRNEAITSPSTTYIVEEWEEYNKDTFSSLGSHVRGGDNPEEPPTDPEDPPTDPETPQAVSIADARELADGTSIEVQGVITVDSESISGSGQFTTYIQDETGGINIFKYEQGDLPELEKGTEVKVTGELETYNGLKEVVPGTIEVLAEEQPLPEAQDITLATLQDASTAEAYEGELVQVNGYVSSVPASPAGGGYNISFMDGDFNATTLRVMENALDVSQIEEGMWYDVTAIVSEYNSYQLIPTEQADIKVAAEQPEPPSAAGEYEATVDYVTDGDTIRINETVLGGDRVRFLNMDTPETYAPTNNDPSRAEVNENQKRHGEAATEYMQSLIQPGDAVTIKVGDEATDDYGRLLAEVILEDGTNLNLKMVEEGYASTYFIPPFDEEAYQTYQNAVKEAKDAGLGIWNPEDPLLELPFVFRAKDVNEGEEEDFHRYVGNTETNEYVEPENWADVPVEHRVFYSSAEDAEAAGFTPAEEDSDVPSEDNLLVQLLSMNDLHGKIDQEYELDPDGDGTFNMYGRMDYTASAMKEREQDNDNTLMVHAGDMIGGSSPVSGLLQDEPTVEIMEAIGFDVGTVGNHEFDEGTDELLRMVHGGEHPEELGTEGYDGMNFPNLCANCVYKDSGETVLDPYHIEEVDGEQIGFIGVNTQASAGMVMPAGIQDIEFTDEAAAVNDAVDELQAQGVEAIVVLSHMPADQDGESATGDAADMAREINDAVDVIFAAHNHQVVDAVVDNKLIVQASEYGKAFADVDLQIDRETGDIVNSEAEIVFVNQDNYTPDPTVAGILDHYSEQIAPIMEEVIGYNATNLTGDYTNDGDHGLGNLIADGMNHAMGSDFAMMNGGGIRDDLLAGPVTWGDLYNIQPFGNTLMMFEIKGADLAPIIEAQLSPEYGPDYSISGFHYTWDPETNTVVDVTYPDGTAIDPDETFTLTVNNYMGTSMGDKYRPISELGESPEMGPTDLDATVDFVRSLESTEENPFEYEAEGRIAVATDQPGEEDPNEDPQPEEDPNEDPQTPGDDSNNDSNDDQNDDQGNDGATNPGNDSGKNTPGDNNDKGGSLLPKTATEMYNYLIVGLVLLLVGAGTGLVVYIRKRNMLKES</sequence>
<evidence type="ECO:0000256" key="2">
    <source>
        <dbReference type="SAM" id="MobiDB-lite"/>
    </source>
</evidence>
<dbReference type="InterPro" id="IPR008334">
    <property type="entry name" value="5'-Nucleotdase_C"/>
</dbReference>
<dbReference type="SUPFAM" id="SSF74853">
    <property type="entry name" value="Lamin A/C globular tail domain"/>
    <property type="match status" value="1"/>
</dbReference>
<feature type="domain" description="LTD" evidence="6">
    <location>
        <begin position="25"/>
        <end position="170"/>
    </location>
</feature>
<evidence type="ECO:0000313" key="8">
    <source>
        <dbReference type="Proteomes" id="UP001597451"/>
    </source>
</evidence>
<keyword evidence="3" id="KW-0472">Membrane</keyword>
<dbReference type="InterPro" id="IPR016071">
    <property type="entry name" value="Staphylococal_nuclease_OB-fold"/>
</dbReference>
<feature type="chain" id="PRO_5046401456" evidence="4">
    <location>
        <begin position="25"/>
        <end position="1253"/>
    </location>
</feature>
<evidence type="ECO:0000259" key="5">
    <source>
        <dbReference type="PROSITE" id="PS50830"/>
    </source>
</evidence>
<protein>
    <submittedName>
        <fullName evidence="7">5'-nucleotidase C-terminal domain-containing protein</fullName>
    </submittedName>
</protein>
<dbReference type="CDD" id="cd04486">
    <property type="entry name" value="YhcR_OBF_like"/>
    <property type="match status" value="2"/>
</dbReference>
<dbReference type="NCBIfam" id="TIGR01167">
    <property type="entry name" value="LPXTG_anchor"/>
    <property type="match status" value="1"/>
</dbReference>
<dbReference type="PANTHER" id="PTHR11575:SF24">
    <property type="entry name" value="5'-NUCLEOTIDASE"/>
    <property type="match status" value="1"/>
</dbReference>
<dbReference type="InterPro" id="IPR035437">
    <property type="entry name" value="SNase_OB-fold_sf"/>
</dbReference>
<dbReference type="InterPro" id="IPR001322">
    <property type="entry name" value="Lamin_tail_dom"/>
</dbReference>
<feature type="region of interest" description="Disordered" evidence="2">
    <location>
        <begin position="182"/>
        <end position="213"/>
    </location>
</feature>
<organism evidence="7 8">
    <name type="scientific">Oceanobacillus kapialis</name>
    <dbReference type="NCBI Taxonomy" id="481353"/>
    <lineage>
        <taxon>Bacteria</taxon>
        <taxon>Bacillati</taxon>
        <taxon>Bacillota</taxon>
        <taxon>Bacilli</taxon>
        <taxon>Bacillales</taxon>
        <taxon>Bacillaceae</taxon>
        <taxon>Oceanobacillus</taxon>
    </lineage>
</organism>
<dbReference type="Pfam" id="PF02872">
    <property type="entry name" value="5_nucleotid_C"/>
    <property type="match status" value="1"/>
</dbReference>
<dbReference type="Pfam" id="PF00565">
    <property type="entry name" value="SNase"/>
    <property type="match status" value="1"/>
</dbReference>
<evidence type="ECO:0000256" key="3">
    <source>
        <dbReference type="SAM" id="Phobius"/>
    </source>
</evidence>
<feature type="compositionally biased region" description="Polar residues" evidence="2">
    <location>
        <begin position="1191"/>
        <end position="1205"/>
    </location>
</feature>
<dbReference type="Pfam" id="PF00149">
    <property type="entry name" value="Metallophos"/>
    <property type="match status" value="1"/>
</dbReference>
<dbReference type="PROSITE" id="PS50830">
    <property type="entry name" value="TNASE_3"/>
    <property type="match status" value="1"/>
</dbReference>
<feature type="compositionally biased region" description="Acidic residues" evidence="2">
    <location>
        <begin position="1174"/>
        <end position="1187"/>
    </location>
</feature>
<keyword evidence="1 4" id="KW-0732">Signal</keyword>
<feature type="region of interest" description="Disordered" evidence="2">
    <location>
        <begin position="1144"/>
        <end position="1213"/>
    </location>
</feature>
<dbReference type="SUPFAM" id="SSF50199">
    <property type="entry name" value="Staphylococcal nuclease"/>
    <property type="match status" value="1"/>
</dbReference>
<dbReference type="Pfam" id="PF00932">
    <property type="entry name" value="LTD"/>
    <property type="match status" value="1"/>
</dbReference>
<dbReference type="PROSITE" id="PS00786">
    <property type="entry name" value="5_NUCLEOTIDASE_2"/>
    <property type="match status" value="1"/>
</dbReference>
<dbReference type="PROSITE" id="PS51841">
    <property type="entry name" value="LTD"/>
    <property type="match status" value="1"/>
</dbReference>
<dbReference type="InterPro" id="IPR004843">
    <property type="entry name" value="Calcineurin-like_PHP"/>
</dbReference>
<dbReference type="PANTHER" id="PTHR11575">
    <property type="entry name" value="5'-NUCLEOTIDASE-RELATED"/>
    <property type="match status" value="1"/>
</dbReference>
<keyword evidence="3" id="KW-0812">Transmembrane</keyword>
<feature type="domain" description="TNase-like" evidence="5">
    <location>
        <begin position="417"/>
        <end position="562"/>
    </location>
</feature>
<evidence type="ECO:0000256" key="1">
    <source>
        <dbReference type="ARBA" id="ARBA00022729"/>
    </source>
</evidence>
<dbReference type="InterPro" id="IPR036907">
    <property type="entry name" value="5'-Nucleotdase_C_sf"/>
</dbReference>
<accession>A0ABW5Q582</accession>
<dbReference type="InterPro" id="IPR006179">
    <property type="entry name" value="5_nucleotidase/apyrase"/>
</dbReference>
<dbReference type="Gene3D" id="2.40.50.90">
    <property type="match status" value="1"/>
</dbReference>
<dbReference type="RefSeq" id="WP_379563865.1">
    <property type="nucleotide sequence ID" value="NZ_JBHUMX010000044.1"/>
</dbReference>
<reference evidence="8" key="1">
    <citation type="journal article" date="2019" name="Int. J. Syst. Evol. Microbiol.">
        <title>The Global Catalogue of Microorganisms (GCM) 10K type strain sequencing project: providing services to taxonomists for standard genome sequencing and annotation.</title>
        <authorList>
            <consortium name="The Broad Institute Genomics Platform"/>
            <consortium name="The Broad Institute Genome Sequencing Center for Infectious Disease"/>
            <person name="Wu L."/>
            <person name="Ma J."/>
        </authorList>
    </citation>
    <scope>NUCLEOTIDE SEQUENCE [LARGE SCALE GENOMIC DNA]</scope>
    <source>
        <strain evidence="8">TISTR 1858</strain>
    </source>
</reference>
<dbReference type="SMART" id="SM00318">
    <property type="entry name" value="SNc"/>
    <property type="match status" value="1"/>
</dbReference>
<name>A0ABW5Q582_9BACI</name>
<feature type="compositionally biased region" description="Acidic residues" evidence="2">
    <location>
        <begin position="193"/>
        <end position="206"/>
    </location>
</feature>
<dbReference type="PRINTS" id="PR01607">
    <property type="entry name" value="APYRASEFAMLY"/>
</dbReference>
<evidence type="ECO:0000313" key="7">
    <source>
        <dbReference type="EMBL" id="MFD2630526.1"/>
    </source>
</evidence>
<proteinExistence type="predicted"/>
<dbReference type="InterPro" id="IPR036415">
    <property type="entry name" value="Lamin_tail_dom_sf"/>
</dbReference>
<dbReference type="Gene3D" id="3.90.780.10">
    <property type="entry name" value="5'-Nucleotidase, C-terminal domain"/>
    <property type="match status" value="1"/>
</dbReference>
<dbReference type="Gene3D" id="3.60.21.10">
    <property type="match status" value="1"/>
</dbReference>
<evidence type="ECO:0000256" key="4">
    <source>
        <dbReference type="SAM" id="SignalP"/>
    </source>
</evidence>
<feature type="compositionally biased region" description="Acidic residues" evidence="2">
    <location>
        <begin position="1148"/>
        <end position="1165"/>
    </location>
</feature>
<keyword evidence="8" id="KW-1185">Reference proteome</keyword>
<dbReference type="InterPro" id="IPR029052">
    <property type="entry name" value="Metallo-depent_PP-like"/>
</dbReference>
<dbReference type="SUPFAM" id="SSF55816">
    <property type="entry name" value="5'-nucleotidase (syn. UDP-sugar hydrolase), C-terminal domain"/>
    <property type="match status" value="1"/>
</dbReference>